<keyword evidence="7" id="KW-0408">Iron</keyword>
<comment type="similarity">
    <text evidence="2">Belongs to the class-V pyridoxal-phosphate-dependent aminotransferase family. NifS/IscS subfamily.</text>
</comment>
<keyword evidence="8" id="KW-0411">Iron-sulfur</keyword>
<evidence type="ECO:0000256" key="10">
    <source>
        <dbReference type="RuleBase" id="RU004504"/>
    </source>
</evidence>
<sequence length="397" mass="42359">MTMIYLDHSATTPLRPEVLAAMEPYYGTTDQRDISKYGNPSSIHRAGRAAHAGLSEARQTIANVLGVNPNEIVFTGCGSESDNAALRGIALARRTQYGADRIITTPVEHHAVLYTAEDLRDCFGFELTLLPVDGDGLVSADDLDRALGDGSDVAVVSVMYANNEIGSVQAIGELGALCRERKAPFHTDAVQAAGKLPLDVNELNVDALSASAHKFYGPKGVGFLYLRRGTPFHPFLTGGSHEGRRRAGTQNVPGIVGMATALALCEAERETEMARLRQLRDRIIGHTLESVEGARLTGSQTNRLANHASFTIRDVEAEGILIALDLAGIAASSGSACTSARQRPSHVLEAVGVPVDELAGGLRLSLGLSNDADQVDFLLEKLPQIVDRHRQISPAPL</sequence>
<evidence type="ECO:0000256" key="1">
    <source>
        <dbReference type="ARBA" id="ARBA00001933"/>
    </source>
</evidence>
<dbReference type="PIRSF" id="PIRSF005572">
    <property type="entry name" value="NifS"/>
    <property type="match status" value="1"/>
</dbReference>
<proteinExistence type="inferred from homology"/>
<evidence type="ECO:0000256" key="4">
    <source>
        <dbReference type="ARBA" id="ARBA00022679"/>
    </source>
</evidence>
<dbReference type="PROSITE" id="PS00595">
    <property type="entry name" value="AA_TRANSFER_CLASS_5"/>
    <property type="match status" value="1"/>
</dbReference>
<evidence type="ECO:0000256" key="7">
    <source>
        <dbReference type="ARBA" id="ARBA00023004"/>
    </source>
</evidence>
<dbReference type="Gene3D" id="1.10.260.50">
    <property type="match status" value="1"/>
</dbReference>
<comment type="catalytic activity">
    <reaction evidence="9">
        <text>(sulfur carrier)-H + L-cysteine = (sulfur carrier)-SH + L-alanine</text>
        <dbReference type="Rhea" id="RHEA:43892"/>
        <dbReference type="Rhea" id="RHEA-COMP:14737"/>
        <dbReference type="Rhea" id="RHEA-COMP:14739"/>
        <dbReference type="ChEBI" id="CHEBI:29917"/>
        <dbReference type="ChEBI" id="CHEBI:35235"/>
        <dbReference type="ChEBI" id="CHEBI:57972"/>
        <dbReference type="ChEBI" id="CHEBI:64428"/>
        <dbReference type="EC" id="2.8.1.7"/>
    </reaction>
</comment>
<dbReference type="GO" id="GO:0031071">
    <property type="term" value="F:cysteine desulfurase activity"/>
    <property type="evidence" value="ECO:0007669"/>
    <property type="project" value="UniProtKB-EC"/>
</dbReference>
<feature type="domain" description="Aminotransferase class V" evidence="11">
    <location>
        <begin position="4"/>
        <end position="378"/>
    </location>
</feature>
<dbReference type="Gene3D" id="3.40.640.10">
    <property type="entry name" value="Type I PLP-dependent aspartate aminotransferase-like (Major domain)"/>
    <property type="match status" value="1"/>
</dbReference>
<protein>
    <recommendedName>
        <fullName evidence="3">cysteine desulfurase</fullName>
        <ecNumber evidence="3">2.8.1.7</ecNumber>
    </recommendedName>
</protein>
<dbReference type="FunFam" id="3.40.640.10:FF:000084">
    <property type="entry name" value="IscS-like cysteine desulfurase"/>
    <property type="match status" value="1"/>
</dbReference>
<accession>A0A6B0YWC2</accession>
<dbReference type="Gene3D" id="3.90.1150.10">
    <property type="entry name" value="Aspartate Aminotransferase, domain 1"/>
    <property type="match status" value="1"/>
</dbReference>
<dbReference type="SUPFAM" id="SSF53383">
    <property type="entry name" value="PLP-dependent transferases"/>
    <property type="match status" value="1"/>
</dbReference>
<evidence type="ECO:0000256" key="8">
    <source>
        <dbReference type="ARBA" id="ARBA00023014"/>
    </source>
</evidence>
<dbReference type="InterPro" id="IPR020578">
    <property type="entry name" value="Aminotrans_V_PyrdxlP_BS"/>
</dbReference>
<evidence type="ECO:0000256" key="3">
    <source>
        <dbReference type="ARBA" id="ARBA00012239"/>
    </source>
</evidence>
<dbReference type="EC" id="2.8.1.7" evidence="3"/>
<evidence type="ECO:0000313" key="12">
    <source>
        <dbReference type="EMBL" id="MXY95366.1"/>
    </source>
</evidence>
<evidence type="ECO:0000256" key="2">
    <source>
        <dbReference type="ARBA" id="ARBA00006490"/>
    </source>
</evidence>
<keyword evidence="6" id="KW-0663">Pyridoxal phosphate</keyword>
<dbReference type="InterPro" id="IPR000192">
    <property type="entry name" value="Aminotrans_V_dom"/>
</dbReference>
<evidence type="ECO:0000259" key="11">
    <source>
        <dbReference type="Pfam" id="PF00266"/>
    </source>
</evidence>
<comment type="caution">
    <text evidence="12">The sequence shown here is derived from an EMBL/GenBank/DDBJ whole genome shotgun (WGS) entry which is preliminary data.</text>
</comment>
<dbReference type="GO" id="GO:0051536">
    <property type="term" value="F:iron-sulfur cluster binding"/>
    <property type="evidence" value="ECO:0007669"/>
    <property type="project" value="UniProtKB-KW"/>
</dbReference>
<dbReference type="EMBL" id="VXRG01000149">
    <property type="protein sequence ID" value="MXY95366.1"/>
    <property type="molecule type" value="Genomic_DNA"/>
</dbReference>
<keyword evidence="5" id="KW-0479">Metal-binding</keyword>
<keyword evidence="4" id="KW-0808">Transferase</keyword>
<comment type="cofactor">
    <cofactor evidence="1 10">
        <name>pyridoxal 5'-phosphate</name>
        <dbReference type="ChEBI" id="CHEBI:597326"/>
    </cofactor>
</comment>
<dbReference type="AlphaFoldDB" id="A0A6B0YWC2"/>
<name>A0A6B0YWC2_9CHLR</name>
<dbReference type="PANTHER" id="PTHR11601:SF34">
    <property type="entry name" value="CYSTEINE DESULFURASE"/>
    <property type="match status" value="1"/>
</dbReference>
<dbReference type="InterPro" id="IPR015422">
    <property type="entry name" value="PyrdxlP-dep_Trfase_small"/>
</dbReference>
<dbReference type="Pfam" id="PF00266">
    <property type="entry name" value="Aminotran_5"/>
    <property type="match status" value="1"/>
</dbReference>
<organism evidence="12">
    <name type="scientific">Caldilineaceae bacterium SB0664_bin_27</name>
    <dbReference type="NCBI Taxonomy" id="2605260"/>
    <lineage>
        <taxon>Bacteria</taxon>
        <taxon>Bacillati</taxon>
        <taxon>Chloroflexota</taxon>
        <taxon>Caldilineae</taxon>
        <taxon>Caldilineales</taxon>
        <taxon>Caldilineaceae</taxon>
    </lineage>
</organism>
<gene>
    <name evidence="12" type="ORF">F4Y42_18145</name>
</gene>
<evidence type="ECO:0000256" key="5">
    <source>
        <dbReference type="ARBA" id="ARBA00022723"/>
    </source>
</evidence>
<dbReference type="GO" id="GO:0046872">
    <property type="term" value="F:metal ion binding"/>
    <property type="evidence" value="ECO:0007669"/>
    <property type="project" value="UniProtKB-KW"/>
</dbReference>
<dbReference type="InterPro" id="IPR015424">
    <property type="entry name" value="PyrdxlP-dep_Trfase"/>
</dbReference>
<evidence type="ECO:0000256" key="9">
    <source>
        <dbReference type="ARBA" id="ARBA00050776"/>
    </source>
</evidence>
<dbReference type="PANTHER" id="PTHR11601">
    <property type="entry name" value="CYSTEINE DESULFURYLASE FAMILY MEMBER"/>
    <property type="match status" value="1"/>
</dbReference>
<reference evidence="12" key="1">
    <citation type="submission" date="2019-09" db="EMBL/GenBank/DDBJ databases">
        <title>Characterisation of the sponge microbiome using genome-centric metagenomics.</title>
        <authorList>
            <person name="Engelberts J.P."/>
            <person name="Robbins S.J."/>
            <person name="De Goeij J.M."/>
            <person name="Aranda M."/>
            <person name="Bell S.C."/>
            <person name="Webster N.S."/>
        </authorList>
    </citation>
    <scope>NUCLEOTIDE SEQUENCE</scope>
    <source>
        <strain evidence="12">SB0664_bin_27</strain>
    </source>
</reference>
<evidence type="ECO:0000256" key="6">
    <source>
        <dbReference type="ARBA" id="ARBA00022898"/>
    </source>
</evidence>
<dbReference type="InterPro" id="IPR016454">
    <property type="entry name" value="Cysteine_dSase"/>
</dbReference>
<dbReference type="InterPro" id="IPR015421">
    <property type="entry name" value="PyrdxlP-dep_Trfase_major"/>
</dbReference>